<dbReference type="GO" id="GO:0004672">
    <property type="term" value="F:protein kinase activity"/>
    <property type="evidence" value="ECO:0007669"/>
    <property type="project" value="InterPro"/>
</dbReference>
<dbReference type="Gene3D" id="1.25.40.10">
    <property type="entry name" value="Tetratricopeptide repeat domain"/>
    <property type="match status" value="3"/>
</dbReference>
<dbReference type="InterPro" id="IPR017441">
    <property type="entry name" value="Protein_kinase_ATP_BS"/>
</dbReference>
<keyword evidence="5" id="KW-0418">Kinase</keyword>
<dbReference type="PROSITE" id="PS50011">
    <property type="entry name" value="PROTEIN_KINASE_DOM"/>
    <property type="match status" value="3"/>
</dbReference>
<dbReference type="PROSITE" id="PS00107">
    <property type="entry name" value="PROTEIN_KINASE_ATP"/>
    <property type="match status" value="2"/>
</dbReference>
<organism evidence="5 6">
    <name type="scientific">Fusarium napiforme</name>
    <dbReference type="NCBI Taxonomy" id="42672"/>
    <lineage>
        <taxon>Eukaryota</taxon>
        <taxon>Fungi</taxon>
        <taxon>Dikarya</taxon>
        <taxon>Ascomycota</taxon>
        <taxon>Pezizomycotina</taxon>
        <taxon>Sordariomycetes</taxon>
        <taxon>Hypocreomycetidae</taxon>
        <taxon>Hypocreales</taxon>
        <taxon>Nectriaceae</taxon>
        <taxon>Fusarium</taxon>
        <taxon>Fusarium fujikuroi species complex</taxon>
    </lineage>
</organism>
<feature type="binding site" evidence="3">
    <location>
        <position position="148"/>
    </location>
    <ligand>
        <name>ATP</name>
        <dbReference type="ChEBI" id="CHEBI:30616"/>
    </ligand>
</feature>
<dbReference type="InterPro" id="IPR008271">
    <property type="entry name" value="Ser/Thr_kinase_AS"/>
</dbReference>
<dbReference type="Pfam" id="PF13374">
    <property type="entry name" value="TPR_10"/>
    <property type="match status" value="2"/>
</dbReference>
<evidence type="ECO:0000313" key="6">
    <source>
        <dbReference type="Proteomes" id="UP000574317"/>
    </source>
</evidence>
<dbReference type="InterPro" id="IPR000719">
    <property type="entry name" value="Prot_kinase_dom"/>
</dbReference>
<dbReference type="InterPro" id="IPR053137">
    <property type="entry name" value="NLR-like"/>
</dbReference>
<keyword evidence="5" id="KW-0808">Transferase</keyword>
<protein>
    <submittedName>
        <fullName evidence="5">Serine threonine kinase</fullName>
    </submittedName>
</protein>
<proteinExistence type="predicted"/>
<keyword evidence="2 3" id="KW-0067">ATP-binding</keyword>
<feature type="domain" description="Protein kinase" evidence="4">
    <location>
        <begin position="110"/>
        <end position="417"/>
    </location>
</feature>
<accession>A0A8H5MJS3</accession>
<evidence type="ECO:0000256" key="3">
    <source>
        <dbReference type="PROSITE-ProRule" id="PRU10141"/>
    </source>
</evidence>
<dbReference type="PANTHER" id="PTHR46082:SF6">
    <property type="entry name" value="AAA+ ATPASE DOMAIN-CONTAINING PROTEIN-RELATED"/>
    <property type="match status" value="1"/>
</dbReference>
<evidence type="ECO:0000259" key="4">
    <source>
        <dbReference type="PROSITE" id="PS50011"/>
    </source>
</evidence>
<dbReference type="Gene3D" id="1.10.510.10">
    <property type="entry name" value="Transferase(Phosphotransferase) domain 1"/>
    <property type="match status" value="3"/>
</dbReference>
<dbReference type="SMART" id="SM00220">
    <property type="entry name" value="S_TKc"/>
    <property type="match status" value="2"/>
</dbReference>
<evidence type="ECO:0000313" key="5">
    <source>
        <dbReference type="EMBL" id="KAF5531564.1"/>
    </source>
</evidence>
<dbReference type="InterPro" id="IPR011990">
    <property type="entry name" value="TPR-like_helical_dom_sf"/>
</dbReference>
<dbReference type="InterPro" id="IPR011009">
    <property type="entry name" value="Kinase-like_dom_sf"/>
</dbReference>
<name>A0A8H5MJS3_9HYPO</name>
<feature type="domain" description="Protein kinase" evidence="4">
    <location>
        <begin position="605"/>
        <end position="1007"/>
    </location>
</feature>
<dbReference type="SUPFAM" id="SSF48452">
    <property type="entry name" value="TPR-like"/>
    <property type="match status" value="3"/>
</dbReference>
<keyword evidence="1 3" id="KW-0547">Nucleotide-binding</keyword>
<dbReference type="Pfam" id="PF00069">
    <property type="entry name" value="Pkinase"/>
    <property type="match status" value="2"/>
</dbReference>
<comment type="caution">
    <text evidence="5">The sequence shown here is derived from an EMBL/GenBank/DDBJ whole genome shotgun (WGS) entry which is preliminary data.</text>
</comment>
<feature type="domain" description="Protein kinase" evidence="4">
    <location>
        <begin position="1057"/>
        <end position="1360"/>
    </location>
</feature>
<dbReference type="GO" id="GO:0005524">
    <property type="term" value="F:ATP binding"/>
    <property type="evidence" value="ECO:0007669"/>
    <property type="project" value="UniProtKB-UniRule"/>
</dbReference>
<evidence type="ECO:0000256" key="1">
    <source>
        <dbReference type="ARBA" id="ARBA00022741"/>
    </source>
</evidence>
<feature type="binding site" evidence="3">
    <location>
        <position position="1085"/>
    </location>
    <ligand>
        <name>ATP</name>
        <dbReference type="ChEBI" id="CHEBI:30616"/>
    </ligand>
</feature>
<evidence type="ECO:0000256" key="2">
    <source>
        <dbReference type="ARBA" id="ARBA00022840"/>
    </source>
</evidence>
<dbReference type="EMBL" id="JAAOAO010000776">
    <property type="protein sequence ID" value="KAF5531564.1"/>
    <property type="molecule type" value="Genomic_DNA"/>
</dbReference>
<dbReference type="Pfam" id="PF13424">
    <property type="entry name" value="TPR_12"/>
    <property type="match status" value="4"/>
</dbReference>
<keyword evidence="6" id="KW-1185">Reference proteome</keyword>
<dbReference type="PROSITE" id="PS00108">
    <property type="entry name" value="PROTEIN_KINASE_ST"/>
    <property type="match status" value="1"/>
</dbReference>
<gene>
    <name evidence="5" type="ORF">FNAPI_13223</name>
</gene>
<sequence length="2102" mass="237949">MTEDAINNTLERSTIPSHQHAETLQRVVESGRRIYSILALLDFYQYLAKFIEGDQLDDAKLPFRIDTLQTLEIPEEDAKDFEDKQWELLAPVFRRGTLNRRLDESLILPFTQEKRIGKGAFGTVYETVLDPDHQLLSGDFFPQVVARKEFHIKGHHHKELENLSILNHLKHANIVELLGSFTSGDLHNLFFPLASDGNLYDVLSSDRQADLFASPETMLVELAALSSAIEHVHDFSKENLDLELIGCHHDLRPRNILVSGSKLILADFGLSTLKPSSQNSETPFKHNGDDYLAPECEDWDNSFVPGKVHRSADIWSFGCIMAEIVTYLVSGREGVEEFRQKRKHKVRNWTFYQFHQGLDRPSDAVHQWLSDLETTGPTCTALLVKSICQTIATNQALRPTASSVTCKLRFTAVHEISVSINELFRQLKHAAPSIDMSLERERFRAWQHAIGLDDLKGKLSQPKGSGSSDESTMTQYSGIMESLRRLREDLQDRLSRGLDSQRLDLSRLVRLQDELHYFLDQQQKNASQAYFRVSLLSGQDAALGTLNEDGDQTLGAISHDLRMRANIRYINSLLVSESAGGQDPPRSGFEPLLSNQTILIDPSRIPKLKPIGDHHFGSGLLEKSDSDTIVSRPIWVEWRRYEHHGASEDTMAKLYARATQTANLLSQKKPDSFRTLDCLGLFHEPSRSAFGLLFEFPPYSSSPPIALTGTLTGHGIGAPLAGTVTLDNRNKPVVMTLRDRLQKDNPTSTHSRAATAAPDLDDKFKLAATLATSLFELHTVGWLHKSLTSSNIVFFPSFTLLPDSFGKDTDVTEHGWAANSQSIREPYLVGFNHSRPDDPTTFTSGLTDSESRHYQHPAYLKAGIGYRLEFDYYSLGILLLEIGFWKPFSKITKDWSGSFEERRQRLLTNRVPKLAQHMGRDYSEACQSLFSIPLSSSSYPAILKLQGIFHLSVITESKMASTLLGPLRSAAEECSKLEDDDIFLEQQNRMLYFSQTKSTQTPDHLILSLTHSTFLSSRLFSSVGVSQHSNSTSGWNLITFLAVVQKLEIKILPVAWEPGRQLIGRGGTSQINQSVVTLQASFAFKRVSEEDRLNKTEEDIYRCLINEVLVLCHPRVRGHSNILDLQGVCWDVSPENQDAASPDLEKQYRIWPVLVFEKSQLGDLFDFAGRPNTQKLTIMERWMICLDIGKAIAHMQSSNVIHGDIKPQNILIFKRDEGFTAKVADFGYSAWYASDDKHIVLPRSPLWHAPEIDEYPEFNLRMALQTDVYSFGLVCLWFMFYSYLSGNTPLPGLDLSTPLLHSDNPKERSLQLLSRLKSSNNSNVSLSQLVEHVLCQESGLDPIFKNSILCFFQGCLDPDTNVRSPDVQSSLQWAVNSDTADLRVTLTEMYFPTENDFKASLTIRSCVRHQLEEIVRSKPGTRLSQQLKICYQLEFGRPDSATKVMSLYDGKPHETRLNPGLGTNGPGVSLFEQQVADGYLSPARSLIQKYVNDGVLDTAQRTIEADIESLRKIPETRFLVALLKSNLSLVFGAQGQWKKAENLEIEFQKDQANLLGNRNRAWLGRTLNLAYIYNHQGLSKKAEELSLQALETSNEILTKEHPDTQLVMLTLASTYWSQDRWDEAYELQRRVITIRKRTLGEDHPDTLSSMDELATTYWAQGHWIEAEKYAREIVEISKTVLGQEDPRFLDLLSNLASIYRDIGWWDKAEDLEFGILETRRKVSGPEHPHTLASMVNLASTYEKRDRSDEALNLVKHALEISERTRGPEHPHTLSTAMVLASVLQGQDELEKAEKLMITTMETLKRLQGQHHSLTLLAMESLCSLYLDQARWEEAETLGQEVVDASKERLGEDHPRTLMTISTSAKVYRDQGKWESAEKIDLEVLDKAVKTLGEEHPETMTIMANLAISYWGLEKLDEAEALEIKVLQMKRRILGNGHPSTLTSIDNLAATYVDQGRWAEAEELELELLTTKAKTLNEDFSVARTTAETEAMLFWDYDDIEESERLWHIAIETRGRILGKDHYFTVHTMERLLARYQEDGRSKDSEQLAEQIQELKKGRREDSPLTNAAARQGGLLGLLPEYTDKVEREVLKDLGLEVQLKYR</sequence>
<dbReference type="CDD" id="cd00180">
    <property type="entry name" value="PKc"/>
    <property type="match status" value="2"/>
</dbReference>
<dbReference type="Proteomes" id="UP000574317">
    <property type="component" value="Unassembled WGS sequence"/>
</dbReference>
<dbReference type="PANTHER" id="PTHR46082">
    <property type="entry name" value="ATP/GTP-BINDING PROTEIN-RELATED"/>
    <property type="match status" value="1"/>
</dbReference>
<reference evidence="5 6" key="1">
    <citation type="submission" date="2020-05" db="EMBL/GenBank/DDBJ databases">
        <title>Identification and distribution of gene clusters putatively required for synthesis of sphingolipid metabolism inhibitors in phylogenetically diverse species of the filamentous fungus Fusarium.</title>
        <authorList>
            <person name="Kim H.-S."/>
            <person name="Busman M."/>
            <person name="Brown D.W."/>
            <person name="Divon H."/>
            <person name="Uhlig S."/>
            <person name="Proctor R.H."/>
        </authorList>
    </citation>
    <scope>NUCLEOTIDE SEQUENCE [LARGE SCALE GENOMIC DNA]</scope>
    <source>
        <strain evidence="5 6">NRRL 25196</strain>
    </source>
</reference>
<dbReference type="SUPFAM" id="SSF56112">
    <property type="entry name" value="Protein kinase-like (PK-like)"/>
    <property type="match status" value="3"/>
</dbReference>